<dbReference type="PIRSF" id="PIRSF002744">
    <property type="entry name" value="Pur-cyt_permease"/>
    <property type="match status" value="1"/>
</dbReference>
<evidence type="ECO:0000256" key="4">
    <source>
        <dbReference type="ARBA" id="ARBA00022692"/>
    </source>
</evidence>
<organism evidence="9 10">
    <name type="scientific">Saitozyma podzolica</name>
    <dbReference type="NCBI Taxonomy" id="1890683"/>
    <lineage>
        <taxon>Eukaryota</taxon>
        <taxon>Fungi</taxon>
        <taxon>Dikarya</taxon>
        <taxon>Basidiomycota</taxon>
        <taxon>Agaricomycotina</taxon>
        <taxon>Tremellomycetes</taxon>
        <taxon>Tremellales</taxon>
        <taxon>Trimorphomycetaceae</taxon>
        <taxon>Saitozyma</taxon>
    </lineage>
</organism>
<comment type="caution">
    <text evidence="9">The sequence shown here is derived from an EMBL/GenBank/DDBJ whole genome shotgun (WGS) entry which is preliminary data.</text>
</comment>
<proteinExistence type="inferred from homology"/>
<evidence type="ECO:0000256" key="8">
    <source>
        <dbReference type="SAM" id="Phobius"/>
    </source>
</evidence>
<dbReference type="GO" id="GO:0000329">
    <property type="term" value="C:fungal-type vacuole membrane"/>
    <property type="evidence" value="ECO:0007669"/>
    <property type="project" value="TreeGrafter"/>
</dbReference>
<dbReference type="InterPro" id="IPR001248">
    <property type="entry name" value="Pur-cyt_permease"/>
</dbReference>
<feature type="transmembrane region" description="Helical" evidence="8">
    <location>
        <begin position="238"/>
        <end position="260"/>
    </location>
</feature>
<dbReference type="GO" id="GO:0022857">
    <property type="term" value="F:transmembrane transporter activity"/>
    <property type="evidence" value="ECO:0007669"/>
    <property type="project" value="InterPro"/>
</dbReference>
<dbReference type="STRING" id="1890683.A0A427YV50"/>
<dbReference type="PANTHER" id="PTHR31806">
    <property type="entry name" value="PURINE-CYTOSINE PERMEASE FCY2-RELATED"/>
    <property type="match status" value="1"/>
</dbReference>
<dbReference type="Gene3D" id="1.10.4160.10">
    <property type="entry name" value="Hydantoin permease"/>
    <property type="match status" value="1"/>
</dbReference>
<keyword evidence="4 8" id="KW-0812">Transmembrane</keyword>
<evidence type="ECO:0000256" key="6">
    <source>
        <dbReference type="ARBA" id="ARBA00023136"/>
    </source>
</evidence>
<accession>A0A427YV50</accession>
<name>A0A427YV50_9TREE</name>
<gene>
    <name evidence="9" type="primary">FCY2</name>
    <name evidence="9" type="ORF">EHS25_000047</name>
</gene>
<protein>
    <submittedName>
        <fullName evidence="9">Purine-cytosine permease</fullName>
    </submittedName>
</protein>
<dbReference type="PANTHER" id="PTHR31806:SF1">
    <property type="entry name" value="PURINE-CYTOSINE PERMEASE FCY2-RELATED"/>
    <property type="match status" value="1"/>
</dbReference>
<keyword evidence="5 8" id="KW-1133">Transmembrane helix</keyword>
<keyword evidence="10" id="KW-1185">Reference proteome</keyword>
<dbReference type="GO" id="GO:0005886">
    <property type="term" value="C:plasma membrane"/>
    <property type="evidence" value="ECO:0007669"/>
    <property type="project" value="TreeGrafter"/>
</dbReference>
<comment type="subcellular location">
    <subcellularLocation>
        <location evidence="1">Membrane</location>
        <topology evidence="1">Multi-pass membrane protein</topology>
    </subcellularLocation>
</comment>
<evidence type="ECO:0000256" key="1">
    <source>
        <dbReference type="ARBA" id="ARBA00004141"/>
    </source>
</evidence>
<keyword evidence="6 7" id="KW-0472">Membrane</keyword>
<evidence type="ECO:0000313" key="10">
    <source>
        <dbReference type="Proteomes" id="UP000279259"/>
    </source>
</evidence>
<feature type="transmembrane region" description="Helical" evidence="8">
    <location>
        <begin position="363"/>
        <end position="383"/>
    </location>
</feature>
<dbReference type="AlphaFoldDB" id="A0A427YV50"/>
<sequence>MSYENEKDLEAQAQTDVAPVPKQHVHSSAVGILETDDGVPRTKGVFAPLWKAMSWFDRFGVEARGIERVPEDDRPHTSWWDNGTLWFSVNACVGTFGVGYLGNLYWDMGLRDSALTIELGLRQMVLSRFSMGYWTGMIPVVFNLIACTGWATMNTIAGVSCWQAISQTHQIPTVAAVVILALLALIVSFCGYNVIHTYEKYAGFPVLICFIIAMGTSAKYMDLPGAWGGSGPVEAAGVLSFGCAIVGYALGWVSFAADFTVSMPKETSTMKLFWVTFWGLAIPLIFIELMGALAVTTFAARPDWEEMFNDGAVGGLLAALLEPCGGFGKFVLVILGLSTVAVDTPNVYIFTNTFHALSPYCQAIPRPFIALLISIVYAALAAAGADSFSAVLENLLLFLAYWLAIYIGIVVAEHLIFRKNSFDNYAPEDYKEWRKLPLGLAALVALGLGWCGAALDQHDSTPAWLSDPNSRALPIPSGEGMGPMVIGYIRGVLRAKRRSLTPPPGMSTSWFVGEIAQKIGGGGDVGFELAFVFAVVTFVPLRYLEKRWWGH</sequence>
<reference evidence="9 10" key="1">
    <citation type="submission" date="2018-11" db="EMBL/GenBank/DDBJ databases">
        <title>Genome sequence of Saitozyma podzolica DSM 27192.</title>
        <authorList>
            <person name="Aliyu H."/>
            <person name="Gorte O."/>
            <person name="Ochsenreither K."/>
        </authorList>
    </citation>
    <scope>NUCLEOTIDE SEQUENCE [LARGE SCALE GENOMIC DNA]</scope>
    <source>
        <strain evidence="9 10">DSM 27192</strain>
    </source>
</reference>
<feature type="transmembrane region" description="Helical" evidence="8">
    <location>
        <begin position="171"/>
        <end position="194"/>
    </location>
</feature>
<dbReference type="InterPro" id="IPR026030">
    <property type="entry name" value="Pur-cyt_permease_Fcy2/21/22"/>
</dbReference>
<feature type="transmembrane region" description="Helical" evidence="8">
    <location>
        <begin position="330"/>
        <end position="351"/>
    </location>
</feature>
<evidence type="ECO:0000256" key="2">
    <source>
        <dbReference type="ARBA" id="ARBA00008974"/>
    </source>
</evidence>
<feature type="transmembrane region" description="Helical" evidence="8">
    <location>
        <begin position="131"/>
        <end position="151"/>
    </location>
</feature>
<feature type="transmembrane region" description="Helical" evidence="8">
    <location>
        <begin position="436"/>
        <end position="455"/>
    </location>
</feature>
<dbReference type="Pfam" id="PF02133">
    <property type="entry name" value="Transp_cyt_pur"/>
    <property type="match status" value="1"/>
</dbReference>
<evidence type="ECO:0000256" key="7">
    <source>
        <dbReference type="PIRNR" id="PIRNR002744"/>
    </source>
</evidence>
<comment type="similarity">
    <text evidence="2 7">Belongs to the purine-cytosine permease (2.A.39) family.</text>
</comment>
<evidence type="ECO:0000256" key="3">
    <source>
        <dbReference type="ARBA" id="ARBA00022448"/>
    </source>
</evidence>
<feature type="transmembrane region" description="Helical" evidence="8">
    <location>
        <begin position="395"/>
        <end position="416"/>
    </location>
</feature>
<feature type="transmembrane region" description="Helical" evidence="8">
    <location>
        <begin position="85"/>
        <end position="106"/>
    </location>
</feature>
<dbReference type="Proteomes" id="UP000279259">
    <property type="component" value="Unassembled WGS sequence"/>
</dbReference>
<feature type="transmembrane region" description="Helical" evidence="8">
    <location>
        <begin position="525"/>
        <end position="544"/>
    </location>
</feature>
<feature type="transmembrane region" description="Helical" evidence="8">
    <location>
        <begin position="201"/>
        <end position="218"/>
    </location>
</feature>
<evidence type="ECO:0000313" key="9">
    <source>
        <dbReference type="EMBL" id="RSH94962.1"/>
    </source>
</evidence>
<dbReference type="OrthoDB" id="2116389at2759"/>
<feature type="transmembrane region" description="Helical" evidence="8">
    <location>
        <begin position="272"/>
        <end position="300"/>
    </location>
</feature>
<dbReference type="EMBL" id="RSCD01000001">
    <property type="protein sequence ID" value="RSH94962.1"/>
    <property type="molecule type" value="Genomic_DNA"/>
</dbReference>
<evidence type="ECO:0000256" key="5">
    <source>
        <dbReference type="ARBA" id="ARBA00022989"/>
    </source>
</evidence>
<keyword evidence="3 7" id="KW-0813">Transport</keyword>